<sequence length="331" mass="37611">MTENKRHSRIVNKKLDKKKKKKKILLYLLVFSILLVGAITTYAVNLLNKAEKVVSESYEDNGRDKSDLRDQEVDPTEDHISILFIGIDNSEHRNNTNALSDALIFATLNKTDKSVKMLSIPRDSYVYIPKVGYKDKITHAHSFGGINATIDTVEELLEVPVDYNVRLNFDAFVDVVDALGGITVDVPYEFTEQNSKDQKNAIHLYEGEQTLNGEEALALARTRKLDNDLERGKRQQQIMKAILDKTISVNSVFKLDDAIEAVGDNMTTNFTFGEMRSLLTYGTSGSLDIETLNLTGSDLWADRYYFELNQQDLEEVKAKFQQHLEFENDVE</sequence>
<keyword evidence="2 5" id="KW-0812">Transmembrane</keyword>
<dbReference type="Proteomes" id="UP000831537">
    <property type="component" value="Chromosome"/>
</dbReference>
<proteinExistence type="inferred from homology"/>
<keyword evidence="5" id="KW-0472">Membrane</keyword>
<dbReference type="InterPro" id="IPR004474">
    <property type="entry name" value="LytR_CpsA_psr"/>
</dbReference>
<evidence type="ECO:0000256" key="4">
    <source>
        <dbReference type="ARBA" id="ARBA00022989"/>
    </source>
</evidence>
<organism evidence="7 8">
    <name type="scientific">Gracilibacillus salinarum</name>
    <dbReference type="NCBI Taxonomy" id="2932255"/>
    <lineage>
        <taxon>Bacteria</taxon>
        <taxon>Bacillati</taxon>
        <taxon>Bacillota</taxon>
        <taxon>Bacilli</taxon>
        <taxon>Bacillales</taxon>
        <taxon>Bacillaceae</taxon>
        <taxon>Gracilibacillus</taxon>
    </lineage>
</organism>
<keyword evidence="3" id="KW-0735">Signal-anchor</keyword>
<comment type="similarity">
    <text evidence="1">Belongs to the LytR/CpsA/Psr (LCP) family.</text>
</comment>
<evidence type="ECO:0000256" key="5">
    <source>
        <dbReference type="SAM" id="Phobius"/>
    </source>
</evidence>
<evidence type="ECO:0000256" key="1">
    <source>
        <dbReference type="ARBA" id="ARBA00006068"/>
    </source>
</evidence>
<evidence type="ECO:0000256" key="2">
    <source>
        <dbReference type="ARBA" id="ARBA00022692"/>
    </source>
</evidence>
<accession>A0ABY4GS40</accession>
<feature type="transmembrane region" description="Helical" evidence="5">
    <location>
        <begin position="24"/>
        <end position="44"/>
    </location>
</feature>
<gene>
    <name evidence="7" type="ORF">MUN87_09210</name>
</gene>
<dbReference type="NCBIfam" id="TIGR00350">
    <property type="entry name" value="lytR_cpsA_psr"/>
    <property type="match status" value="1"/>
</dbReference>
<reference evidence="7 8" key="1">
    <citation type="submission" date="2022-04" db="EMBL/GenBank/DDBJ databases">
        <title>Gracilibacillus sp. isolated from saltern.</title>
        <authorList>
            <person name="Won M."/>
            <person name="Lee C.-M."/>
            <person name="Woen H.-Y."/>
            <person name="Kwon S.-W."/>
        </authorList>
    </citation>
    <scope>NUCLEOTIDE SEQUENCE [LARGE SCALE GENOMIC DNA]</scope>
    <source>
        <strain evidence="7 8">SSPM10-3</strain>
    </source>
</reference>
<evidence type="ECO:0000313" key="8">
    <source>
        <dbReference type="Proteomes" id="UP000831537"/>
    </source>
</evidence>
<evidence type="ECO:0000259" key="6">
    <source>
        <dbReference type="Pfam" id="PF03816"/>
    </source>
</evidence>
<dbReference type="PANTHER" id="PTHR33392">
    <property type="entry name" value="POLYISOPRENYL-TEICHOIC ACID--PEPTIDOGLYCAN TEICHOIC ACID TRANSFERASE TAGU"/>
    <property type="match status" value="1"/>
</dbReference>
<dbReference type="Gene3D" id="3.40.630.190">
    <property type="entry name" value="LCP protein"/>
    <property type="match status" value="1"/>
</dbReference>
<name>A0ABY4GS40_9BACI</name>
<protein>
    <submittedName>
        <fullName evidence="7">LCP family protein</fullName>
    </submittedName>
</protein>
<feature type="domain" description="Cell envelope-related transcriptional attenuator" evidence="6">
    <location>
        <begin position="100"/>
        <end position="246"/>
    </location>
</feature>
<keyword evidence="8" id="KW-1185">Reference proteome</keyword>
<keyword evidence="4 5" id="KW-1133">Transmembrane helix</keyword>
<evidence type="ECO:0000313" key="7">
    <source>
        <dbReference type="EMBL" id="UOQ87036.1"/>
    </source>
</evidence>
<dbReference type="PANTHER" id="PTHR33392:SF3">
    <property type="entry name" value="POLYISOPRENYL-TEICHOIC ACID--PEPTIDOGLYCAN TEICHOIC ACID TRANSFERASE TAGT"/>
    <property type="match status" value="1"/>
</dbReference>
<dbReference type="Pfam" id="PF03816">
    <property type="entry name" value="LytR_cpsA_psr"/>
    <property type="match status" value="1"/>
</dbReference>
<dbReference type="EMBL" id="CP095071">
    <property type="protein sequence ID" value="UOQ87036.1"/>
    <property type="molecule type" value="Genomic_DNA"/>
</dbReference>
<dbReference type="InterPro" id="IPR050922">
    <property type="entry name" value="LytR/CpsA/Psr_CW_biosynth"/>
</dbReference>
<evidence type="ECO:0000256" key="3">
    <source>
        <dbReference type="ARBA" id="ARBA00022968"/>
    </source>
</evidence>
<dbReference type="RefSeq" id="WP_244747478.1">
    <property type="nucleotide sequence ID" value="NZ_CP095071.1"/>
</dbReference>